<dbReference type="Pfam" id="PF23247">
    <property type="entry name" value="LRR_RPS2"/>
    <property type="match status" value="1"/>
</dbReference>
<gene>
    <name evidence="3" type="ORF">QN277_018909</name>
</gene>
<feature type="compositionally biased region" description="Polar residues" evidence="1">
    <location>
        <begin position="165"/>
        <end position="175"/>
    </location>
</feature>
<evidence type="ECO:0000313" key="3">
    <source>
        <dbReference type="EMBL" id="KAK4275899.1"/>
    </source>
</evidence>
<dbReference type="InterPro" id="IPR057135">
    <property type="entry name" value="At4g27190-like_LRR"/>
</dbReference>
<feature type="domain" description="Disease resistance protein At4g27190-like leucine-rich repeats" evidence="2">
    <location>
        <begin position="1"/>
        <end position="86"/>
    </location>
</feature>
<proteinExistence type="predicted"/>
<feature type="region of interest" description="Disordered" evidence="1">
    <location>
        <begin position="116"/>
        <end position="176"/>
    </location>
</feature>
<feature type="compositionally biased region" description="Basic and acidic residues" evidence="1">
    <location>
        <begin position="116"/>
        <end position="135"/>
    </location>
</feature>
<dbReference type="AlphaFoldDB" id="A0AAE1KID0"/>
<evidence type="ECO:0000256" key="1">
    <source>
        <dbReference type="SAM" id="MobiDB-lite"/>
    </source>
</evidence>
<protein>
    <recommendedName>
        <fullName evidence="2">Disease resistance protein At4g27190-like leucine-rich repeats domain-containing protein</fullName>
    </recommendedName>
</protein>
<dbReference type="EMBL" id="JAWXYG010000004">
    <property type="protein sequence ID" value="KAK4275899.1"/>
    <property type="molecule type" value="Genomic_DNA"/>
</dbReference>
<dbReference type="Proteomes" id="UP001293593">
    <property type="component" value="Unassembled WGS sequence"/>
</dbReference>
<name>A0AAE1KID0_9FABA</name>
<accession>A0AAE1KID0</accession>
<sequence length="275" mass="31649">MTVKSCPRLRFLFTESTVKTLTWLNTLEIVECFELECVIKGKRGKSNEISQGGSKDLVPSLRTLRLVKLPNLINFLQGVRLRCKLFRVWDCPNLRDCPNLKQTVADMLESEDLAKEYKGPEEESLNKDSAPEKSKVGTSSPDMIERQPLVVKDPQQVAHEKYEEASTSSSMSNQHPSEEELVNFHGLFKIEARRALLLEEAFNENPQLRAWKLSQKNPKICELGYNSLAKMLEFLKFDIPKAMMDDSKRKEFEDLCAVLEYFGFDKDWVASIRHK</sequence>
<reference evidence="3" key="1">
    <citation type="submission" date="2023-10" db="EMBL/GenBank/DDBJ databases">
        <title>Chromosome-level genome of the transformable northern wattle, Acacia crassicarpa.</title>
        <authorList>
            <person name="Massaro I."/>
            <person name="Sinha N.R."/>
            <person name="Poethig S."/>
            <person name="Leichty A.R."/>
        </authorList>
    </citation>
    <scope>NUCLEOTIDE SEQUENCE</scope>
    <source>
        <strain evidence="3">Acra3RX</strain>
        <tissue evidence="3">Leaf</tissue>
    </source>
</reference>
<organism evidence="3 4">
    <name type="scientific">Acacia crassicarpa</name>
    <name type="common">northern wattle</name>
    <dbReference type="NCBI Taxonomy" id="499986"/>
    <lineage>
        <taxon>Eukaryota</taxon>
        <taxon>Viridiplantae</taxon>
        <taxon>Streptophyta</taxon>
        <taxon>Embryophyta</taxon>
        <taxon>Tracheophyta</taxon>
        <taxon>Spermatophyta</taxon>
        <taxon>Magnoliopsida</taxon>
        <taxon>eudicotyledons</taxon>
        <taxon>Gunneridae</taxon>
        <taxon>Pentapetalae</taxon>
        <taxon>rosids</taxon>
        <taxon>fabids</taxon>
        <taxon>Fabales</taxon>
        <taxon>Fabaceae</taxon>
        <taxon>Caesalpinioideae</taxon>
        <taxon>mimosoid clade</taxon>
        <taxon>Acacieae</taxon>
        <taxon>Acacia</taxon>
    </lineage>
</organism>
<keyword evidence="4" id="KW-1185">Reference proteome</keyword>
<evidence type="ECO:0000259" key="2">
    <source>
        <dbReference type="Pfam" id="PF23247"/>
    </source>
</evidence>
<evidence type="ECO:0000313" key="4">
    <source>
        <dbReference type="Proteomes" id="UP001293593"/>
    </source>
</evidence>
<comment type="caution">
    <text evidence="3">The sequence shown here is derived from an EMBL/GenBank/DDBJ whole genome shotgun (WGS) entry which is preliminary data.</text>
</comment>